<dbReference type="Proteomes" id="UP000604046">
    <property type="component" value="Unassembled WGS sequence"/>
</dbReference>
<feature type="region of interest" description="Disordered" evidence="1">
    <location>
        <begin position="58"/>
        <end position="92"/>
    </location>
</feature>
<keyword evidence="3" id="KW-1185">Reference proteome</keyword>
<name>A0A812NL65_9DINO</name>
<dbReference type="AlphaFoldDB" id="A0A812NL65"/>
<proteinExistence type="predicted"/>
<evidence type="ECO:0000313" key="2">
    <source>
        <dbReference type="EMBL" id="CAE7326155.1"/>
    </source>
</evidence>
<protein>
    <submittedName>
        <fullName evidence="2">Uncharacterized protein</fullName>
    </submittedName>
</protein>
<organism evidence="2 3">
    <name type="scientific">Symbiodinium natans</name>
    <dbReference type="NCBI Taxonomy" id="878477"/>
    <lineage>
        <taxon>Eukaryota</taxon>
        <taxon>Sar</taxon>
        <taxon>Alveolata</taxon>
        <taxon>Dinophyceae</taxon>
        <taxon>Suessiales</taxon>
        <taxon>Symbiodiniaceae</taxon>
        <taxon>Symbiodinium</taxon>
    </lineage>
</organism>
<comment type="caution">
    <text evidence="2">The sequence shown here is derived from an EMBL/GenBank/DDBJ whole genome shotgun (WGS) entry which is preliminary data.</text>
</comment>
<reference evidence="2" key="1">
    <citation type="submission" date="2021-02" db="EMBL/GenBank/DDBJ databases">
        <authorList>
            <person name="Dougan E. K."/>
            <person name="Rhodes N."/>
            <person name="Thang M."/>
            <person name="Chan C."/>
        </authorList>
    </citation>
    <scope>NUCLEOTIDE SEQUENCE</scope>
</reference>
<evidence type="ECO:0000313" key="3">
    <source>
        <dbReference type="Proteomes" id="UP000604046"/>
    </source>
</evidence>
<sequence length="119" mass="12615">MARRTIGSSGRGDVGRLELDGSPSTNEPMYVAIMPPPGLSQDIGEVAKVYPLGQIASRGLPLLPSPSDPSGFANKKTTPPSPPKPSSPKPPAAFQNFNFAVIFKGYDLDKHAAFELVPR</sequence>
<evidence type="ECO:0000256" key="1">
    <source>
        <dbReference type="SAM" id="MobiDB-lite"/>
    </source>
</evidence>
<feature type="region of interest" description="Disordered" evidence="1">
    <location>
        <begin position="1"/>
        <end position="29"/>
    </location>
</feature>
<accession>A0A812NL65</accession>
<dbReference type="EMBL" id="CAJNDS010002100">
    <property type="protein sequence ID" value="CAE7326155.1"/>
    <property type="molecule type" value="Genomic_DNA"/>
</dbReference>
<feature type="compositionally biased region" description="Pro residues" evidence="1">
    <location>
        <begin position="79"/>
        <end position="91"/>
    </location>
</feature>
<gene>
    <name evidence="2" type="ORF">SNAT2548_LOCUS17074</name>
</gene>